<dbReference type="PANTHER" id="PTHR44167">
    <property type="entry name" value="OVARIAN-SPECIFIC SERINE/THREONINE-PROTEIN KINASE LOK-RELATED"/>
    <property type="match status" value="1"/>
</dbReference>
<dbReference type="InterPro" id="IPR038498">
    <property type="entry name" value="OspF/SpvC_sf"/>
</dbReference>
<dbReference type="Gene3D" id="1.50.10.10">
    <property type="match status" value="1"/>
</dbReference>
<dbReference type="OrthoDB" id="1492512at2"/>
<feature type="domain" description="Protein kinase" evidence="1">
    <location>
        <begin position="227"/>
        <end position="622"/>
    </location>
</feature>
<dbReference type="PANTHER" id="PTHR44167:SF24">
    <property type="entry name" value="SERINE_THREONINE-PROTEIN KINASE CHK2"/>
    <property type="match status" value="1"/>
</dbReference>
<protein>
    <submittedName>
        <fullName evidence="2">Lanthionine synthetase C-like protein</fullName>
    </submittedName>
</protein>
<keyword evidence="3" id="KW-1185">Reference proteome</keyword>
<name>A0A1I0ESV4_9BACI</name>
<dbReference type="AlphaFoldDB" id="A0A1I0ESV4"/>
<dbReference type="Pfam" id="PF05147">
    <property type="entry name" value="LANC_like"/>
    <property type="match status" value="1"/>
</dbReference>
<dbReference type="GO" id="GO:0031179">
    <property type="term" value="P:peptide modification"/>
    <property type="evidence" value="ECO:0007669"/>
    <property type="project" value="InterPro"/>
</dbReference>
<accession>A0A1I0ESV4</accession>
<dbReference type="InterPro" id="IPR007822">
    <property type="entry name" value="LANC-like"/>
</dbReference>
<evidence type="ECO:0000313" key="2">
    <source>
        <dbReference type="EMBL" id="SET47921.1"/>
    </source>
</evidence>
<dbReference type="GO" id="GO:0005524">
    <property type="term" value="F:ATP binding"/>
    <property type="evidence" value="ECO:0007669"/>
    <property type="project" value="InterPro"/>
</dbReference>
<organism evidence="2 3">
    <name type="scientific">Oceanobacillus limi</name>
    <dbReference type="NCBI Taxonomy" id="930131"/>
    <lineage>
        <taxon>Bacteria</taxon>
        <taxon>Bacillati</taxon>
        <taxon>Bacillota</taxon>
        <taxon>Bacilli</taxon>
        <taxon>Bacillales</taxon>
        <taxon>Bacillaceae</taxon>
        <taxon>Oceanobacillus</taxon>
    </lineage>
</organism>
<gene>
    <name evidence="2" type="ORF">SAMN05216389_11262</name>
</gene>
<dbReference type="InterPro" id="IPR000719">
    <property type="entry name" value="Prot_kinase_dom"/>
</dbReference>
<dbReference type="InterPro" id="IPR011009">
    <property type="entry name" value="Kinase-like_dom_sf"/>
</dbReference>
<evidence type="ECO:0000259" key="1">
    <source>
        <dbReference type="PROSITE" id="PS50011"/>
    </source>
</evidence>
<sequence>MDKNHLYFNYLRDDSNYYVKRNPSKDTGEYIVDGFPTNCRVVNEDGSPWKFYGYEDKKIKEQGWKIHISATMANAKDILEVVSGVLFEREIPFKHLLDRKTLHSVNSKNGNRISSGKFITIYPATDNEFLELLDVLYEKLKDYENGPYILSDKCWKNSNIYYRYGAFNSIYNEKGELCIRDEAGHLIPDHRKPFYQAPEFVKDFDQLLDSRNQVTEDKEGKNKLGKYDFQRVLRFSNGGGIYFAERKLDKRKVVIREARPKVGLDGNDKDAIERLEIEYNALAELDEVEGVVDVIDYFQSWKHSFLVEEYVDGFDLQKWIAMKYPFHNGNDKETYITDVKKIMNQLIDTVSQMHRKKIGMGDLQPSNIIITPDLCIKLIDFESAAPKDSKVKAAMQTIGFANMKNESHQERDWYAVKKILRYCVLPIGAINNIDESVISYQNQWISREFGEDVYLYVKEIENLCDQYLPVTNEKNFPLMRQFKEDKTEEINVIIEQLRKGMINNIVPDSGLIHGDIRQHEMSNGKWNVLTGGTGAVLALHRTGNLPKEAKDWVENNLIEQMYTNEQGLFTGKAGIAATLYELGYKEDSLTLFDEFLDNLNHEDISLRSGLSGIGLAVISLYLEEDNQIYLEKAEFIASHIKTLIRNNQQLTVTDWAAVPIGIMDGWSGASLFYSAMYAITNNKDYYEMSKELIEKDLANTQTDEDTNILQTFDDRRRLLPYLSGGTIGIGIAIWYLNEVSNQNLYHEQLKQIINLNELRCTFSGGLFDGAGGFLLLSALMKEQPEKLEKSIKQSMNRLDLFLIRKEDQILFPGNFCYRLSDDVYSGSSGILLALKGIVDLNPLFWLPIINSNDFITRTLGFAREPIGNT</sequence>
<dbReference type="InterPro" id="IPR058053">
    <property type="entry name" value="RamC_C"/>
</dbReference>
<dbReference type="SUPFAM" id="SSF56112">
    <property type="entry name" value="Protein kinase-like (PK-like)"/>
    <property type="match status" value="1"/>
</dbReference>
<dbReference type="InterPro" id="IPR053524">
    <property type="entry name" value="Aerial_hyphae_peptide-synth"/>
</dbReference>
<dbReference type="Pfam" id="PF00069">
    <property type="entry name" value="Pkinase"/>
    <property type="match status" value="1"/>
</dbReference>
<dbReference type="STRING" id="930131.SAMN05216389_11262"/>
<proteinExistence type="predicted"/>
<dbReference type="SUPFAM" id="SSF158745">
    <property type="entry name" value="LanC-like"/>
    <property type="match status" value="2"/>
</dbReference>
<dbReference type="Proteomes" id="UP000198618">
    <property type="component" value="Unassembled WGS sequence"/>
</dbReference>
<dbReference type="InterPro" id="IPR057929">
    <property type="entry name" value="RamC_N"/>
</dbReference>
<dbReference type="EMBL" id="FOHE01000012">
    <property type="protein sequence ID" value="SET47921.1"/>
    <property type="molecule type" value="Genomic_DNA"/>
</dbReference>
<dbReference type="GO" id="GO:0005975">
    <property type="term" value="P:carbohydrate metabolic process"/>
    <property type="evidence" value="ECO:0007669"/>
    <property type="project" value="InterPro"/>
</dbReference>
<dbReference type="Gene3D" id="1.10.510.10">
    <property type="entry name" value="Transferase(Phosphotransferase) domain 1"/>
    <property type="match status" value="1"/>
</dbReference>
<dbReference type="InterPro" id="IPR012341">
    <property type="entry name" value="6hp_glycosidase-like_sf"/>
</dbReference>
<dbReference type="GO" id="GO:0004672">
    <property type="term" value="F:protein kinase activity"/>
    <property type="evidence" value="ECO:0007669"/>
    <property type="project" value="InterPro"/>
</dbReference>
<dbReference type="PROSITE" id="PS50011">
    <property type="entry name" value="PROTEIN_KINASE_DOM"/>
    <property type="match status" value="1"/>
</dbReference>
<dbReference type="Pfam" id="PF25816">
    <property type="entry name" value="RamC_N"/>
    <property type="match status" value="1"/>
</dbReference>
<dbReference type="Gene3D" id="3.30.2430.10">
    <property type="entry name" value="phosphothreonine lyase"/>
    <property type="match status" value="1"/>
</dbReference>
<dbReference type="Gene3D" id="1.50.10.20">
    <property type="match status" value="1"/>
</dbReference>
<dbReference type="NCBIfam" id="NF038151">
    <property type="entry name" value="lanthi_synth_III"/>
    <property type="match status" value="1"/>
</dbReference>
<dbReference type="SMART" id="SM01260">
    <property type="entry name" value="LANC_like"/>
    <property type="match status" value="1"/>
</dbReference>
<dbReference type="CDD" id="cd04791">
    <property type="entry name" value="LanC_SerThrkinase"/>
    <property type="match status" value="1"/>
</dbReference>
<dbReference type="RefSeq" id="WP_090870691.1">
    <property type="nucleotide sequence ID" value="NZ_FOHE01000012.1"/>
</dbReference>
<dbReference type="SMART" id="SM00220">
    <property type="entry name" value="S_TKc"/>
    <property type="match status" value="1"/>
</dbReference>
<reference evidence="2 3" key="1">
    <citation type="submission" date="2016-10" db="EMBL/GenBank/DDBJ databases">
        <authorList>
            <person name="de Groot N.N."/>
        </authorList>
    </citation>
    <scope>NUCLEOTIDE SEQUENCE [LARGE SCALE GENOMIC DNA]</scope>
    <source>
        <strain evidence="2 3">IBRC-M 10780</strain>
    </source>
</reference>
<evidence type="ECO:0000313" key="3">
    <source>
        <dbReference type="Proteomes" id="UP000198618"/>
    </source>
</evidence>